<dbReference type="SUPFAM" id="SSF64182">
    <property type="entry name" value="DHH phosphoesterases"/>
    <property type="match status" value="1"/>
</dbReference>
<organism evidence="3">
    <name type="scientific">Mycoplasmopsis californica HAZ160_1</name>
    <dbReference type="NCBI Taxonomy" id="1397850"/>
    <lineage>
        <taxon>Bacteria</taxon>
        <taxon>Bacillati</taxon>
        <taxon>Mycoplasmatota</taxon>
        <taxon>Mycoplasmoidales</taxon>
        <taxon>Metamycoplasmataceae</taxon>
        <taxon>Mycoplasmopsis</taxon>
    </lineage>
</organism>
<dbReference type="Pfam" id="PF01368">
    <property type="entry name" value="DHH"/>
    <property type="match status" value="1"/>
</dbReference>
<dbReference type="InterPro" id="IPR003156">
    <property type="entry name" value="DHHA1_dom"/>
</dbReference>
<sequence>MRRESIMKIADTGSWKIAADKLEQYDSIVIFHHIRPDGDCLGSQFGLRELLRINYPEKKVYAVGESNGLFSNFLDLDFDEVPSDDILKKSLGVVVDANQKDRIQNREILDKNLFAETLRIDHHPNEDDLDKVTIWMEENRIAAAEMIAELAYQKGWKFNEKAANCVFLGIVTDSGRFQFSDTSSRTHELAAYLYKNGLNAEKVYLGLAQTSIEDLKVQSTLMSSLKTKGQVAYIQVDYKTTIALGKKPNDMARPNLIGNIKGYPLWVSFNEEEDNRIRVEYRSNGPIVRNVAIKWGGGGHDRASGSMICSFDDVDKVIDDCNEEVLRWQKENNN</sequence>
<evidence type="ECO:0000313" key="3">
    <source>
        <dbReference type="EMBL" id="BAP00909.1"/>
    </source>
</evidence>
<proteinExistence type="predicted"/>
<feature type="domain" description="DDH" evidence="1">
    <location>
        <begin position="27"/>
        <end position="170"/>
    </location>
</feature>
<dbReference type="PANTHER" id="PTHR47618">
    <property type="entry name" value="BIFUNCTIONAL OLIGORIBONUCLEASE AND PAP PHOSPHATASE NRNA"/>
    <property type="match status" value="1"/>
</dbReference>
<accession>A0AAT9F7P3</accession>
<dbReference type="Gene3D" id="3.10.310.30">
    <property type="match status" value="1"/>
</dbReference>
<evidence type="ECO:0000259" key="1">
    <source>
        <dbReference type="Pfam" id="PF01368"/>
    </source>
</evidence>
<dbReference type="GO" id="GO:0003676">
    <property type="term" value="F:nucleic acid binding"/>
    <property type="evidence" value="ECO:0007669"/>
    <property type="project" value="InterPro"/>
</dbReference>
<dbReference type="InterPro" id="IPR038763">
    <property type="entry name" value="DHH_sf"/>
</dbReference>
<reference evidence="3" key="1">
    <citation type="journal article" date="2014" name="Appl. Environ. Microbiol.">
        <title>Molecular Epidemiology of Cases of Mycoplasma californicum Infection in Japan.</title>
        <authorList>
            <person name="Hata E."/>
            <person name="Suzuki K."/>
            <person name="Hanyu H."/>
            <person name="Itoh M."/>
            <person name="Higuchi H."/>
            <person name="Kobayashi H."/>
        </authorList>
    </citation>
    <scope>NUCLEOTIDE SEQUENCE</scope>
    <source>
        <strain evidence="3">HAZ160_1</strain>
    </source>
</reference>
<dbReference type="InterPro" id="IPR001667">
    <property type="entry name" value="DDH_dom"/>
</dbReference>
<dbReference type="AlphaFoldDB" id="A0AAT9F7P3"/>
<evidence type="ECO:0000259" key="2">
    <source>
        <dbReference type="Pfam" id="PF02272"/>
    </source>
</evidence>
<dbReference type="KEGG" id="mcm:MCAL160_0225"/>
<protein>
    <submittedName>
        <fullName evidence="3">Uncharacterized protein</fullName>
    </submittedName>
</protein>
<dbReference type="InterPro" id="IPR051319">
    <property type="entry name" value="Oligoribo/pAp-PDE_c-di-AMP_PDE"/>
</dbReference>
<dbReference type="Gene3D" id="3.90.1640.10">
    <property type="entry name" value="inorganic pyrophosphatase (n-terminal core)"/>
    <property type="match status" value="1"/>
</dbReference>
<name>A0AAT9F7P3_9BACT</name>
<reference evidence="3" key="4">
    <citation type="submission" date="2024-06" db="EMBL/GenBank/DDBJ databases">
        <authorList>
            <consortium name="Mycoplasma californicum genome sequencing consortium"/>
            <person name="Hata E."/>
            <person name="Tanaka K."/>
            <person name="Tamamura Y."/>
        </authorList>
    </citation>
    <scope>NUCLEOTIDE SEQUENCE</scope>
    <source>
        <strain evidence="3">HAZ160_1</strain>
    </source>
</reference>
<reference evidence="3" key="2">
    <citation type="journal article" date="2014" name="Genome Announc.">
        <title>Complete Genome Sequence of Mycoplasma californicum Strain HAZ160_1 from Bovine Mastitic Milk in Japan.</title>
        <authorList>
            <person name="Hata E."/>
            <person name="Murakami K."/>
        </authorList>
    </citation>
    <scope>NUCLEOTIDE SEQUENCE</scope>
    <source>
        <strain evidence="3">HAZ160_1</strain>
    </source>
</reference>
<dbReference type="EMBL" id="AP013353">
    <property type="protein sequence ID" value="BAP00909.1"/>
    <property type="molecule type" value="Genomic_DNA"/>
</dbReference>
<feature type="domain" description="DHHA1" evidence="2">
    <location>
        <begin position="254"/>
        <end position="323"/>
    </location>
</feature>
<dbReference type="Pfam" id="PF02272">
    <property type="entry name" value="DHHA1"/>
    <property type="match status" value="1"/>
</dbReference>
<reference evidence="3" key="3">
    <citation type="journal article" date="2019" name="Vet. Microbiol.">
        <title>Mutations associated with change of susceptibility to lincosamides and/or macrolides in field and laboratory-derived Mycoplasma californicum strains in Japan, and development of a rapid detection method for these mutations.</title>
        <authorList>
            <person name="Hata E."/>
            <person name="Nagai K."/>
            <person name="Murakami K."/>
        </authorList>
    </citation>
    <scope>NUCLEOTIDE SEQUENCE</scope>
    <source>
        <strain evidence="3">HAZ160_1</strain>
    </source>
</reference>
<dbReference type="PANTHER" id="PTHR47618:SF1">
    <property type="entry name" value="BIFUNCTIONAL OLIGORIBONUCLEASE AND PAP PHOSPHATASE NRNA"/>
    <property type="match status" value="1"/>
</dbReference>
<gene>
    <name evidence="3" type="ORF">MCAL160_0225</name>
</gene>